<dbReference type="PANTHER" id="PTHR46910:SF5">
    <property type="entry name" value="ZN(II)2CYS6 TRANSCRIPTION FACTOR (EUROFUNG)"/>
    <property type="match status" value="1"/>
</dbReference>
<dbReference type="KEGG" id="tmn:UCRPA7_8738"/>
<evidence type="ECO:0000313" key="6">
    <source>
        <dbReference type="Proteomes" id="UP000014074"/>
    </source>
</evidence>
<gene>
    <name evidence="5" type="ORF">UCRPA7_8738</name>
</gene>
<dbReference type="CDD" id="cd12148">
    <property type="entry name" value="fungal_TF_MHR"/>
    <property type="match status" value="1"/>
</dbReference>
<dbReference type="GO" id="GO:0003700">
    <property type="term" value="F:DNA-binding transcription factor activity"/>
    <property type="evidence" value="ECO:0007669"/>
    <property type="project" value="InterPro"/>
</dbReference>
<name>R8B8X0_PHAM7</name>
<keyword evidence="3" id="KW-1133">Transmembrane helix</keyword>
<dbReference type="SMART" id="SM00906">
    <property type="entry name" value="Fungal_trans"/>
    <property type="match status" value="1"/>
</dbReference>
<evidence type="ECO:0000256" key="1">
    <source>
        <dbReference type="ARBA" id="ARBA00023242"/>
    </source>
</evidence>
<sequence>MLQLPDRATKIDQIEERLGGIEQLLRNLSTTGIQRGSDLPLHEPPAAAGLTPSVAGDTSSTAYDRDELDSAFEGNSSLTAHTVFASEFLEHAVERTSLRDLSPNMQAALNSLQQIVGMQNKASISHEVRFANQKPLPKGNFRELPMPPLQAVIPVLREIKEDFSQATFIIVNAGLYYLFQEKAVLAESDAAVHEYTNYYELCRDNVETGLANLNLFMAASMENIEALLLGASYAIEVSRPSLAWQLNTTAAQLCQALGYHRAIPMATNNASGEMGVNDKKAILFWFTYMLDRGLALRLGRAPIIQDFDITLPRKIGKVNAPDFWKQILQLWIGHAEIQGRIYAQLYSPGSLSRPVNERIESAQVLAEELKRIANEAAIIRTEASANLDTSKATVTEMVMKSDEVSFLSSLTLVYRAIPSVGGFPGTFSPECIGTARAAMQTHQDCMRLMGTNSWVAASYIHWTILYAPFVPFIVIFCHIIETSNNVDDLHRLKEFIASLQPTCEVSEGVEKLHRLFQVLYNVALLYVEAKGQQDQDMAPIGNEFDVYLSALGFMPVDENGQTAGIDAAVPPAAAVNQTAQLGDWFSGNRYMVNLLEEDLSQFNPTVWTSGV</sequence>
<accession>R8B8X0</accession>
<keyword evidence="3" id="KW-0472">Membrane</keyword>
<evidence type="ECO:0000313" key="5">
    <source>
        <dbReference type="EMBL" id="EON95755.1"/>
    </source>
</evidence>
<dbReference type="InterPro" id="IPR050987">
    <property type="entry name" value="AtrR-like"/>
</dbReference>
<dbReference type="EMBL" id="KB933375">
    <property type="protein sequence ID" value="EON95755.1"/>
    <property type="molecule type" value="Genomic_DNA"/>
</dbReference>
<feature type="domain" description="Xylanolytic transcriptional activator regulatory" evidence="4">
    <location>
        <begin position="243"/>
        <end position="318"/>
    </location>
</feature>
<keyword evidence="3" id="KW-0812">Transmembrane</keyword>
<dbReference type="PANTHER" id="PTHR46910">
    <property type="entry name" value="TRANSCRIPTION FACTOR PDR1"/>
    <property type="match status" value="1"/>
</dbReference>
<dbReference type="InterPro" id="IPR007219">
    <property type="entry name" value="XnlR_reg_dom"/>
</dbReference>
<evidence type="ECO:0000256" key="2">
    <source>
        <dbReference type="SAM" id="MobiDB-lite"/>
    </source>
</evidence>
<dbReference type="GO" id="GO:0008270">
    <property type="term" value="F:zinc ion binding"/>
    <property type="evidence" value="ECO:0007669"/>
    <property type="project" value="InterPro"/>
</dbReference>
<reference evidence="6" key="1">
    <citation type="journal article" date="2013" name="Genome Announc.">
        <title>Draft genome sequence of the ascomycete Phaeoacremonium aleophilum strain UCR-PA7, a causal agent of the esca disease complex in grapevines.</title>
        <authorList>
            <person name="Blanco-Ulate B."/>
            <person name="Rolshausen P."/>
            <person name="Cantu D."/>
        </authorList>
    </citation>
    <scope>NUCLEOTIDE SEQUENCE [LARGE SCALE GENOMIC DNA]</scope>
    <source>
        <strain evidence="6">UCR-PA7</strain>
    </source>
</reference>
<feature type="region of interest" description="Disordered" evidence="2">
    <location>
        <begin position="35"/>
        <end position="61"/>
    </location>
</feature>
<dbReference type="eggNOG" id="ENOG502RYZ8">
    <property type="taxonomic scope" value="Eukaryota"/>
</dbReference>
<dbReference type="OrthoDB" id="103819at2759"/>
<dbReference type="GeneID" id="19329619"/>
<dbReference type="GO" id="GO:0006351">
    <property type="term" value="P:DNA-templated transcription"/>
    <property type="evidence" value="ECO:0007669"/>
    <property type="project" value="InterPro"/>
</dbReference>
<feature type="transmembrane region" description="Helical" evidence="3">
    <location>
        <begin position="459"/>
        <end position="480"/>
    </location>
</feature>
<keyword evidence="6" id="KW-1185">Reference proteome</keyword>
<keyword evidence="1" id="KW-0539">Nucleus</keyword>
<proteinExistence type="predicted"/>
<dbReference type="AlphaFoldDB" id="R8B8X0"/>
<dbReference type="RefSeq" id="XP_007919440.1">
    <property type="nucleotide sequence ID" value="XM_007921249.1"/>
</dbReference>
<evidence type="ECO:0000259" key="4">
    <source>
        <dbReference type="SMART" id="SM00906"/>
    </source>
</evidence>
<dbReference type="HOGENOM" id="CLU_009377_1_1_1"/>
<dbReference type="Proteomes" id="UP000014074">
    <property type="component" value="Unassembled WGS sequence"/>
</dbReference>
<dbReference type="GO" id="GO:0003677">
    <property type="term" value="F:DNA binding"/>
    <property type="evidence" value="ECO:0007669"/>
    <property type="project" value="InterPro"/>
</dbReference>
<protein>
    <submittedName>
        <fullName evidence="5">Putative fungal specific transcription factor domain protein</fullName>
    </submittedName>
</protein>
<evidence type="ECO:0000256" key="3">
    <source>
        <dbReference type="SAM" id="Phobius"/>
    </source>
</evidence>
<dbReference type="Pfam" id="PF04082">
    <property type="entry name" value="Fungal_trans"/>
    <property type="match status" value="1"/>
</dbReference>
<organism evidence="5 6">
    <name type="scientific">Phaeoacremonium minimum (strain UCR-PA7)</name>
    <name type="common">Esca disease fungus</name>
    <name type="synonym">Togninia minima</name>
    <dbReference type="NCBI Taxonomy" id="1286976"/>
    <lineage>
        <taxon>Eukaryota</taxon>
        <taxon>Fungi</taxon>
        <taxon>Dikarya</taxon>
        <taxon>Ascomycota</taxon>
        <taxon>Pezizomycotina</taxon>
        <taxon>Sordariomycetes</taxon>
        <taxon>Sordariomycetidae</taxon>
        <taxon>Togniniales</taxon>
        <taxon>Togniniaceae</taxon>
        <taxon>Phaeoacremonium</taxon>
    </lineage>
</organism>